<evidence type="ECO:0000313" key="2">
    <source>
        <dbReference type="Proteomes" id="UP000321617"/>
    </source>
</evidence>
<dbReference type="EMBL" id="VLLL01000008">
    <property type="protein sequence ID" value="TWJ08338.1"/>
    <property type="molecule type" value="Genomic_DNA"/>
</dbReference>
<name>A0A562URW3_9ACTN</name>
<keyword evidence="2" id="KW-1185">Reference proteome</keyword>
<comment type="caution">
    <text evidence="1">The sequence shown here is derived from an EMBL/GenBank/DDBJ whole genome shotgun (WGS) entry which is preliminary data.</text>
</comment>
<reference evidence="1 2" key="1">
    <citation type="journal article" date="2013" name="Stand. Genomic Sci.">
        <title>Genomic Encyclopedia of Type Strains, Phase I: The one thousand microbial genomes (KMG-I) project.</title>
        <authorList>
            <person name="Kyrpides N.C."/>
            <person name="Woyke T."/>
            <person name="Eisen J.A."/>
            <person name="Garrity G."/>
            <person name="Lilburn T.G."/>
            <person name="Beck B.J."/>
            <person name="Whitman W.B."/>
            <person name="Hugenholtz P."/>
            <person name="Klenk H.P."/>
        </authorList>
    </citation>
    <scope>NUCLEOTIDE SEQUENCE [LARGE SCALE GENOMIC DNA]</scope>
    <source>
        <strain evidence="1 2">DSM 45044</strain>
    </source>
</reference>
<dbReference type="AlphaFoldDB" id="A0A562URW3"/>
<gene>
    <name evidence="1" type="ORF">LX16_4566</name>
</gene>
<accession>A0A562URW3</accession>
<dbReference type="Proteomes" id="UP000321617">
    <property type="component" value="Unassembled WGS sequence"/>
</dbReference>
<organism evidence="1 2">
    <name type="scientific">Stackebrandtia albiflava</name>
    <dbReference type="NCBI Taxonomy" id="406432"/>
    <lineage>
        <taxon>Bacteria</taxon>
        <taxon>Bacillati</taxon>
        <taxon>Actinomycetota</taxon>
        <taxon>Actinomycetes</taxon>
        <taxon>Glycomycetales</taxon>
        <taxon>Glycomycetaceae</taxon>
        <taxon>Stackebrandtia</taxon>
    </lineage>
</organism>
<dbReference type="RefSeq" id="WP_158645697.1">
    <property type="nucleotide sequence ID" value="NZ_BAABIJ010000004.1"/>
</dbReference>
<protein>
    <submittedName>
        <fullName evidence="1">Uncharacterized protein</fullName>
    </submittedName>
</protein>
<evidence type="ECO:0000313" key="1">
    <source>
        <dbReference type="EMBL" id="TWJ08338.1"/>
    </source>
</evidence>
<proteinExistence type="predicted"/>
<sequence length="48" mass="4843">MARLHGLADRVLARMVGIGAKGCTVNPCAPGGCIRHCCDGRCGACACP</sequence>